<keyword evidence="2" id="KW-1133">Transmembrane helix</keyword>
<feature type="coiled-coil region" evidence="1">
    <location>
        <begin position="23"/>
        <end position="54"/>
    </location>
</feature>
<dbReference type="Pfam" id="PF19904">
    <property type="entry name" value="DUF6377"/>
    <property type="match status" value="1"/>
</dbReference>
<evidence type="ECO:0000256" key="2">
    <source>
        <dbReference type="SAM" id="Phobius"/>
    </source>
</evidence>
<dbReference type="SUPFAM" id="SSF48452">
    <property type="entry name" value="TPR-like"/>
    <property type="match status" value="1"/>
</dbReference>
<evidence type="ECO:0000313" key="5">
    <source>
        <dbReference type="EMBL" id="RCW38942.1"/>
    </source>
</evidence>
<feature type="signal peptide" evidence="3">
    <location>
        <begin position="1"/>
        <end position="19"/>
    </location>
</feature>
<dbReference type="InterPro" id="IPR011990">
    <property type="entry name" value="TPR-like_helical_dom_sf"/>
</dbReference>
<evidence type="ECO:0000256" key="3">
    <source>
        <dbReference type="SAM" id="SignalP"/>
    </source>
</evidence>
<organism evidence="5 6">
    <name type="scientific">Marinilabilia salmonicolor</name>
    <dbReference type="NCBI Taxonomy" id="989"/>
    <lineage>
        <taxon>Bacteria</taxon>
        <taxon>Pseudomonadati</taxon>
        <taxon>Bacteroidota</taxon>
        <taxon>Bacteroidia</taxon>
        <taxon>Marinilabiliales</taxon>
        <taxon>Marinilabiliaceae</taxon>
        <taxon>Marinilabilia</taxon>
    </lineage>
</organism>
<keyword evidence="2" id="KW-0472">Membrane</keyword>
<accession>A0A368VCV2</accession>
<keyword evidence="1" id="KW-0175">Coiled coil</keyword>
<feature type="domain" description="DUF6377" evidence="4">
    <location>
        <begin position="257"/>
        <end position="496"/>
    </location>
</feature>
<keyword evidence="2" id="KW-0812">Transmembrane</keyword>
<gene>
    <name evidence="5" type="ORF">DFO77_10296</name>
</gene>
<evidence type="ECO:0000256" key="1">
    <source>
        <dbReference type="SAM" id="Coils"/>
    </source>
</evidence>
<evidence type="ECO:0000313" key="6">
    <source>
        <dbReference type="Proteomes" id="UP000252733"/>
    </source>
</evidence>
<keyword evidence="3" id="KW-0732">Signal</keyword>
<sequence>MKYYFLFFLFLLIPFSVFAQPEIDFLFHALDEAIERKEEFEEDKKGEIENLSNQLRTVKTASMEERFSLTEQLHQAYFTFNYDSALFYSRQLLEVATTSGREEMIARAQLRMSETLLASGLFAVVKDSLEMISLPGLSDSLRAKYHYLNARLYIDMNNYYQRPFYSEKFGQLVTAHLDSAVHWANPESRLWYSLNGLRYIWKMKYQEAEEVFKDLFSNFDVEGRQFAVDASTFAFVYRQLGQTEKELEWLLKAAISDIKLANKETVALRIIANRLFDQGEIQKASHYLNVAIEDARGYGAIQRELQISQIQPLVEAAKLDLIEKQKSRIQNFALALSVLSFLIILTLILLMRQYRKIKRVKDKLHLSNNALSETNAKLREVNLIKEEYIAFFFKTNSDLLEKLDEYRQAIDNKLSLNKVQQIGSIITRSDIKREREALFRDFDTGFLNIFPDFIARFNALFKEEDREMPESSKHLNTDMRIFALIRLGISDTDKIAHILNYTVNTINTYKTRIKNKSIVPNEDFEKEILKIQSV</sequence>
<protein>
    <recommendedName>
        <fullName evidence="4">DUF6377 domain-containing protein</fullName>
    </recommendedName>
</protein>
<dbReference type="Proteomes" id="UP000252733">
    <property type="component" value="Unassembled WGS sequence"/>
</dbReference>
<comment type="caution">
    <text evidence="5">The sequence shown here is derived from an EMBL/GenBank/DDBJ whole genome shotgun (WGS) entry which is preliminary data.</text>
</comment>
<proteinExistence type="predicted"/>
<dbReference type="EMBL" id="QPIZ01000002">
    <property type="protein sequence ID" value="RCW38942.1"/>
    <property type="molecule type" value="Genomic_DNA"/>
</dbReference>
<feature type="transmembrane region" description="Helical" evidence="2">
    <location>
        <begin position="332"/>
        <end position="351"/>
    </location>
</feature>
<name>A0A368VCV2_9BACT</name>
<dbReference type="AlphaFoldDB" id="A0A368VCV2"/>
<evidence type="ECO:0000259" key="4">
    <source>
        <dbReference type="Pfam" id="PF19904"/>
    </source>
</evidence>
<dbReference type="InterPro" id="IPR045957">
    <property type="entry name" value="DUF6377"/>
</dbReference>
<dbReference type="Gene3D" id="1.25.40.10">
    <property type="entry name" value="Tetratricopeptide repeat domain"/>
    <property type="match status" value="1"/>
</dbReference>
<keyword evidence="6" id="KW-1185">Reference proteome</keyword>
<dbReference type="RefSeq" id="WP_114436258.1">
    <property type="nucleotide sequence ID" value="NZ_QPIZ01000002.1"/>
</dbReference>
<feature type="chain" id="PRO_5016828132" description="DUF6377 domain-containing protein" evidence="3">
    <location>
        <begin position="20"/>
        <end position="534"/>
    </location>
</feature>
<reference evidence="5 6" key="1">
    <citation type="submission" date="2018-07" db="EMBL/GenBank/DDBJ databases">
        <title>Freshwater and sediment microbial communities from various areas in North America, analyzing microbe dynamics in response to fracking.</title>
        <authorList>
            <person name="Lamendella R."/>
        </authorList>
    </citation>
    <scope>NUCLEOTIDE SEQUENCE [LARGE SCALE GENOMIC DNA]</scope>
    <source>
        <strain evidence="5 6">160A</strain>
    </source>
</reference>